<feature type="transmembrane region" description="Helical" evidence="1">
    <location>
        <begin position="71"/>
        <end position="93"/>
    </location>
</feature>
<reference evidence="2" key="1">
    <citation type="submission" date="2023-06" db="EMBL/GenBank/DDBJ databases">
        <title>Draft Genome Sequences of Representative Paenibacillus Polymyxa, Bacillus cereus, Fictibacillus sp., and Brevibacillus agri Strains Isolated from Amazonian Dark Earth.</title>
        <authorList>
            <person name="Pellegrinetti T.A."/>
            <person name="Cunha I.C.M."/>
            <person name="Chaves M.G."/>
            <person name="Freitas A.S."/>
            <person name="Silva A.V.R."/>
            <person name="Tsai S.M."/>
            <person name="Mendes L.W."/>
        </authorList>
    </citation>
    <scope>NUCLEOTIDE SEQUENCE</scope>
    <source>
        <strain evidence="2">CENA-BCM004</strain>
    </source>
</reference>
<comment type="caution">
    <text evidence="2">The sequence shown here is derived from an EMBL/GenBank/DDBJ whole genome shotgun (WGS) entry which is preliminary data.</text>
</comment>
<sequence length="133" mass="15283">MSTSKEEIREVLKDLLGEEDSRRGKTFVFPDNVDKSYNIVKGLSLANFFRFVLPAIGVAVAIMLIPPYSIGFMMTKMLVASLIMLGAFTFAVLRPIGSRPNITYSNYLKRVWNYNSRQKLYFIRPNQRNDYDA</sequence>
<feature type="transmembrane region" description="Helical" evidence="1">
    <location>
        <begin position="45"/>
        <end position="65"/>
    </location>
</feature>
<evidence type="ECO:0000313" key="3">
    <source>
        <dbReference type="Proteomes" id="UP001168694"/>
    </source>
</evidence>
<dbReference type="EMBL" id="JAUHLN010000005">
    <property type="protein sequence ID" value="MDN4075502.1"/>
    <property type="molecule type" value="Genomic_DNA"/>
</dbReference>
<keyword evidence="1" id="KW-0472">Membrane</keyword>
<evidence type="ECO:0000313" key="2">
    <source>
        <dbReference type="EMBL" id="MDN4075502.1"/>
    </source>
</evidence>
<name>A0ABT8ECE6_9BACL</name>
<proteinExistence type="predicted"/>
<evidence type="ECO:0008006" key="4">
    <source>
        <dbReference type="Google" id="ProtNLM"/>
    </source>
</evidence>
<keyword evidence="3" id="KW-1185">Reference proteome</keyword>
<keyword evidence="1" id="KW-0812">Transmembrane</keyword>
<protein>
    <recommendedName>
        <fullName evidence="4">TcpE family protein</fullName>
    </recommendedName>
</protein>
<gene>
    <name evidence="2" type="ORF">QYF49_21315</name>
</gene>
<dbReference type="RefSeq" id="WP_290401606.1">
    <property type="nucleotide sequence ID" value="NZ_JAUHLN010000005.1"/>
</dbReference>
<organism evidence="2 3">
    <name type="scientific">Fictibacillus terranigra</name>
    <dbReference type="NCBI Taxonomy" id="3058424"/>
    <lineage>
        <taxon>Bacteria</taxon>
        <taxon>Bacillati</taxon>
        <taxon>Bacillota</taxon>
        <taxon>Bacilli</taxon>
        <taxon>Bacillales</taxon>
        <taxon>Fictibacillaceae</taxon>
        <taxon>Fictibacillus</taxon>
    </lineage>
</organism>
<dbReference type="Proteomes" id="UP001168694">
    <property type="component" value="Unassembled WGS sequence"/>
</dbReference>
<evidence type="ECO:0000256" key="1">
    <source>
        <dbReference type="SAM" id="Phobius"/>
    </source>
</evidence>
<accession>A0ABT8ECE6</accession>
<keyword evidence="1" id="KW-1133">Transmembrane helix</keyword>